<dbReference type="GO" id="GO:0005524">
    <property type="term" value="F:ATP binding"/>
    <property type="evidence" value="ECO:0007669"/>
    <property type="project" value="UniProtKB-KW"/>
</dbReference>
<dbReference type="KEGG" id="dpte:113799036"/>
<evidence type="ECO:0000256" key="3">
    <source>
        <dbReference type="ARBA" id="ARBA00022840"/>
    </source>
</evidence>
<evidence type="ECO:0000313" key="6">
    <source>
        <dbReference type="Proteomes" id="UP000515146"/>
    </source>
</evidence>
<keyword evidence="6" id="KW-1185">Reference proteome</keyword>
<dbReference type="InterPro" id="IPR002423">
    <property type="entry name" value="Cpn60/GroEL/TCP-1"/>
</dbReference>
<protein>
    <submittedName>
        <fullName evidence="7">T-complex protein 1 subunit alpha-like</fullName>
    </submittedName>
</protein>
<evidence type="ECO:0000256" key="2">
    <source>
        <dbReference type="ARBA" id="ARBA00022741"/>
    </source>
</evidence>
<evidence type="ECO:0000256" key="5">
    <source>
        <dbReference type="RuleBase" id="RU004187"/>
    </source>
</evidence>
<comment type="similarity">
    <text evidence="1 5">Belongs to the TCP-1 chaperonin family.</text>
</comment>
<dbReference type="AlphaFoldDB" id="A0A6P6YIS3"/>
<dbReference type="Gene3D" id="3.50.7.10">
    <property type="entry name" value="GroEL"/>
    <property type="match status" value="1"/>
</dbReference>
<reference evidence="7" key="1">
    <citation type="submission" date="2025-08" db="UniProtKB">
        <authorList>
            <consortium name="RefSeq"/>
        </authorList>
    </citation>
    <scope>IDENTIFICATION</scope>
    <source>
        <strain evidence="7">Airmid</strain>
    </source>
</reference>
<organism evidence="6 7">
    <name type="scientific">Dermatophagoides pteronyssinus</name>
    <name type="common">European house dust mite</name>
    <dbReference type="NCBI Taxonomy" id="6956"/>
    <lineage>
        <taxon>Eukaryota</taxon>
        <taxon>Metazoa</taxon>
        <taxon>Ecdysozoa</taxon>
        <taxon>Arthropoda</taxon>
        <taxon>Chelicerata</taxon>
        <taxon>Arachnida</taxon>
        <taxon>Acari</taxon>
        <taxon>Acariformes</taxon>
        <taxon>Sarcoptiformes</taxon>
        <taxon>Astigmata</taxon>
        <taxon>Psoroptidia</taxon>
        <taxon>Analgoidea</taxon>
        <taxon>Pyroglyphidae</taxon>
        <taxon>Dermatophagoidinae</taxon>
        <taxon>Dermatophagoides</taxon>
    </lineage>
</organism>
<evidence type="ECO:0000313" key="7">
    <source>
        <dbReference type="RefSeq" id="XP_027205428.1"/>
    </source>
</evidence>
<dbReference type="OrthoDB" id="1935484at2759"/>
<dbReference type="Pfam" id="PF00118">
    <property type="entry name" value="Cpn60_TCP1"/>
    <property type="match status" value="1"/>
</dbReference>
<dbReference type="PANTHER" id="PTHR11353">
    <property type="entry name" value="CHAPERONIN"/>
    <property type="match status" value="1"/>
</dbReference>
<dbReference type="InterPro" id="IPR027410">
    <property type="entry name" value="TCP-1-like_intermed_sf"/>
</dbReference>
<dbReference type="PROSITE" id="PS00751">
    <property type="entry name" value="TCP1_2"/>
    <property type="match status" value="1"/>
</dbReference>
<keyword evidence="3 5" id="KW-0067">ATP-binding</keyword>
<gene>
    <name evidence="7" type="primary">LOC113799036</name>
</gene>
<dbReference type="Gene3D" id="3.30.260.10">
    <property type="entry name" value="TCP-1-like chaperonin intermediate domain"/>
    <property type="match status" value="2"/>
</dbReference>
<dbReference type="GO" id="GO:0016887">
    <property type="term" value="F:ATP hydrolysis activity"/>
    <property type="evidence" value="ECO:0007669"/>
    <property type="project" value="InterPro"/>
</dbReference>
<dbReference type="Gene3D" id="1.10.560.10">
    <property type="entry name" value="GroEL-like equatorial domain"/>
    <property type="match status" value="2"/>
</dbReference>
<keyword evidence="4 5" id="KW-0143">Chaperone</keyword>
<dbReference type="InterPro" id="IPR027409">
    <property type="entry name" value="GroEL-like_apical_dom_sf"/>
</dbReference>
<evidence type="ECO:0000256" key="1">
    <source>
        <dbReference type="ARBA" id="ARBA00008020"/>
    </source>
</evidence>
<keyword evidence="2 5" id="KW-0547">Nucleotide-binding</keyword>
<dbReference type="GO" id="GO:0140662">
    <property type="term" value="F:ATP-dependent protein folding chaperone"/>
    <property type="evidence" value="ECO:0007669"/>
    <property type="project" value="InterPro"/>
</dbReference>
<dbReference type="SUPFAM" id="SSF48592">
    <property type="entry name" value="GroEL equatorial domain-like"/>
    <property type="match status" value="1"/>
</dbReference>
<sequence length="416" mass="44648">MALTKILSTSLGPNGLDKMLVNKVGDVTVTNDGATILKKLDVKHPAAKVLVDLSILQDDEVGDGTTSVVLIAAELFRKAQTLIERGFHPGFVVRGIKAAGKEAYRFIQKNLSTVLTESDEEVLRNIVRTSLVSKIANAETDIAKKRAMAIVNSGANVLLSSEGIDDLSEKYFLQHNLFVVRRVPKEDLFKLAKATGGKVLCSVSDFDTEAIAASELGTAEKVYEERIAEWNFIFVSGTRAQAATTVFLRGANLCLLSELERCVHDALCALSRALESGSVTAGGGATETALALFFKERCLELEPELCATYQEFGEALLVIPRCICVNAALDATAVVAKLVATHAQSFADAAYAHRSFGVDIDSGDVRDNLRAGVVEPTQIKLKAIRFATETAITLLRIDDVIRCAPKPQPAGQPTAG</sequence>
<dbReference type="GO" id="GO:0051082">
    <property type="term" value="F:unfolded protein binding"/>
    <property type="evidence" value="ECO:0007669"/>
    <property type="project" value="InterPro"/>
</dbReference>
<dbReference type="InParanoid" id="A0A6P6YIS3"/>
<dbReference type="InterPro" id="IPR027413">
    <property type="entry name" value="GROEL-like_equatorial_sf"/>
</dbReference>
<name>A0A6P6YIS3_DERPT</name>
<dbReference type="PROSITE" id="PS00995">
    <property type="entry name" value="TCP1_3"/>
    <property type="match status" value="1"/>
</dbReference>
<proteinExistence type="inferred from homology"/>
<dbReference type="PRINTS" id="PR00304">
    <property type="entry name" value="TCOMPLEXTCP1"/>
</dbReference>
<dbReference type="RefSeq" id="XP_027205428.1">
    <property type="nucleotide sequence ID" value="XM_027349627.1"/>
</dbReference>
<dbReference type="SUPFAM" id="SSF52029">
    <property type="entry name" value="GroEL apical domain-like"/>
    <property type="match status" value="1"/>
</dbReference>
<dbReference type="InterPro" id="IPR017998">
    <property type="entry name" value="Chaperone_TCP-1"/>
</dbReference>
<evidence type="ECO:0000256" key="4">
    <source>
        <dbReference type="ARBA" id="ARBA00023186"/>
    </source>
</evidence>
<dbReference type="Proteomes" id="UP000515146">
    <property type="component" value="Unplaced"/>
</dbReference>
<dbReference type="OMA" id="VIPRCIC"/>
<accession>A0A6P6YIS3</accession>
<dbReference type="InterPro" id="IPR002194">
    <property type="entry name" value="Chaperonin_TCP-1_CS"/>
</dbReference>